<dbReference type="Proteomes" id="UP001235939">
    <property type="component" value="Chromosome 01"/>
</dbReference>
<dbReference type="PANTHER" id="PTHR38681:SF1">
    <property type="entry name" value="RETROVIRUS-RELATED POL POLYPROTEIN FROM TRANSPOSON 412-LIKE PROTEIN"/>
    <property type="match status" value="1"/>
</dbReference>
<reference evidence="1 2" key="1">
    <citation type="submission" date="2022-01" db="EMBL/GenBank/DDBJ databases">
        <title>A chromosomal length assembly of Cordylochernes scorpioides.</title>
        <authorList>
            <person name="Zeh D."/>
            <person name="Zeh J."/>
        </authorList>
    </citation>
    <scope>NUCLEOTIDE SEQUENCE [LARGE SCALE GENOMIC DNA]</scope>
    <source>
        <strain evidence="1">IN4F17</strain>
        <tissue evidence="1">Whole Body</tissue>
    </source>
</reference>
<evidence type="ECO:0000313" key="1">
    <source>
        <dbReference type="EMBL" id="UYV60244.1"/>
    </source>
</evidence>
<organism evidence="1 2">
    <name type="scientific">Cordylochernes scorpioides</name>
    <dbReference type="NCBI Taxonomy" id="51811"/>
    <lineage>
        <taxon>Eukaryota</taxon>
        <taxon>Metazoa</taxon>
        <taxon>Ecdysozoa</taxon>
        <taxon>Arthropoda</taxon>
        <taxon>Chelicerata</taxon>
        <taxon>Arachnida</taxon>
        <taxon>Pseudoscorpiones</taxon>
        <taxon>Cheliferoidea</taxon>
        <taxon>Chernetidae</taxon>
        <taxon>Cordylochernes</taxon>
    </lineage>
</organism>
<name>A0ABY6JUX5_9ARAC</name>
<proteinExistence type="predicted"/>
<keyword evidence="2" id="KW-1185">Reference proteome</keyword>
<dbReference type="PANTHER" id="PTHR38681">
    <property type="entry name" value="RETROVIRUS-RELATED POL POLYPROTEIN FROM TRANSPOSON 412-LIKE PROTEIN-RELATED"/>
    <property type="match status" value="1"/>
</dbReference>
<dbReference type="EMBL" id="CP092863">
    <property type="protein sequence ID" value="UYV60244.1"/>
    <property type="molecule type" value="Genomic_DNA"/>
</dbReference>
<evidence type="ECO:0000313" key="2">
    <source>
        <dbReference type="Proteomes" id="UP001235939"/>
    </source>
</evidence>
<protein>
    <submittedName>
        <fullName evidence="1">Transposition</fullName>
    </submittedName>
</protein>
<accession>A0ABY6JUX5</accession>
<gene>
    <name evidence="1" type="ORF">LAZ67_1000534</name>
</gene>
<sequence>MSRIRPQPTRRTNQNNIFSHKDLETCSHVFIRKDFVKRALSPPYEGPFPVVSRSSKTFTVKINDQNKVISVNRLKPAFIENTLQSFHDSSILPPMPDGAEETTPKTSSYTTRYGRHIQLLINITRAVDSQNLRISKKHQDKFRFWEKKYNFPADTLGNTLVNLTDHVFPRQKRIYYEMD</sequence>